<sequence>MRKNIFFIIFSFIFCLGSQTTFESVQKGKGLEKISEISLDEFFRLWIRNRRKLKFQTNVSSLFEDEDYTYFGKTDISEYTWKNRFFKIKKDLLQTEFPNYPTFFAEDLERYYFEHLQSKEDSIYLDRLENEGWKERGPDYSYSLIRRKVILQVFWKVNSTCPKLSNFQGKNIKFNLIWKQGRWKIETTFFVSCSLEDSINSILLILKFSGMSVCSDFTKNGFDVVLFPSSSCKKYPFWRRVLCGRSYDWFLYNETSSVLVR</sequence>
<dbReference type="EMBL" id="AKWE02000108">
    <property type="protein sequence ID" value="EMO57701.1"/>
    <property type="molecule type" value="Genomic_DNA"/>
</dbReference>
<comment type="caution">
    <text evidence="1">The sequence shown here is derived from an EMBL/GenBank/DDBJ whole genome shotgun (WGS) entry which is preliminary data.</text>
</comment>
<evidence type="ECO:0000313" key="1">
    <source>
        <dbReference type="EMBL" id="EMO57701.1"/>
    </source>
</evidence>
<evidence type="ECO:0000313" key="2">
    <source>
        <dbReference type="Proteomes" id="UP000012149"/>
    </source>
</evidence>
<protein>
    <recommendedName>
        <fullName evidence="3">Lipoprotein</fullName>
    </recommendedName>
</protein>
<proteinExistence type="predicted"/>
<dbReference type="Proteomes" id="UP000012149">
    <property type="component" value="Unassembled WGS sequence"/>
</dbReference>
<evidence type="ECO:0008006" key="3">
    <source>
        <dbReference type="Google" id="ProtNLM"/>
    </source>
</evidence>
<organism evidence="1 2">
    <name type="scientific">Leptospira santarosai str. CBC1416</name>
    <dbReference type="NCBI Taxonomy" id="1193059"/>
    <lineage>
        <taxon>Bacteria</taxon>
        <taxon>Pseudomonadati</taxon>
        <taxon>Spirochaetota</taxon>
        <taxon>Spirochaetia</taxon>
        <taxon>Leptospirales</taxon>
        <taxon>Leptospiraceae</taxon>
        <taxon>Leptospira</taxon>
    </lineage>
</organism>
<reference evidence="1 2" key="1">
    <citation type="submission" date="2013-01" db="EMBL/GenBank/DDBJ databases">
        <authorList>
            <person name="Harkins D.M."/>
            <person name="Durkin A.S."/>
            <person name="Brinkac L.M."/>
            <person name="Haft D.H."/>
            <person name="Selengut J.D."/>
            <person name="Sanka R."/>
            <person name="DePew J."/>
            <person name="Purushe J."/>
            <person name="Matthias M.A."/>
            <person name="Vinetz J.M."/>
            <person name="Sutton G.G."/>
            <person name="Nierman W.C."/>
            <person name="Fouts D.E."/>
        </authorList>
    </citation>
    <scope>NUCLEOTIDE SEQUENCE [LARGE SCALE GENOMIC DNA]</scope>
    <source>
        <strain evidence="1 2">CBC1416</strain>
    </source>
</reference>
<dbReference type="AlphaFoldDB" id="M6VRF9"/>
<name>M6VRF9_9LEPT</name>
<gene>
    <name evidence="1" type="ORF">LEP1GSC161_2427</name>
</gene>
<accession>M6VRF9</accession>